<dbReference type="AlphaFoldDB" id="A0A0L0SLX6"/>
<feature type="compositionally biased region" description="Gly residues" evidence="13">
    <location>
        <begin position="850"/>
        <end position="864"/>
    </location>
</feature>
<dbReference type="EMBL" id="GG745342">
    <property type="protein sequence ID" value="KNE63390.1"/>
    <property type="molecule type" value="Genomic_DNA"/>
</dbReference>
<keyword evidence="9" id="KW-0449">Lipoprotein</keyword>
<comment type="subcellular location">
    <subcellularLocation>
        <location evidence="1">Membrane</location>
        <topology evidence="1">Multi-pass membrane protein</topology>
    </subcellularLocation>
</comment>
<feature type="repeat" description="ANK" evidence="11">
    <location>
        <begin position="162"/>
        <end position="194"/>
    </location>
</feature>
<sequence>MPAPLDHAAFTAPSASATDWTSARVHLPALVPAMAALDPSPGLPTSPPPPMHRGSASTDDEEIPLAIAFSPPAPTSAVAAVTASPKTADAPPLHKHLRDAAIYNNRVAIHALLTTNTGISANTVDHEGIPPLHWAAINGHVDLCRLLIDEYGALVDVPAGSLNATALQWAARRGHVHVVHALLARGARAHDVYDVEGAAPIHLAAQAGSPLLVALLVAGYAVPVDALDSKNRTALFFAVIGSATVDAAAALLALGADPNAIAEGYPLLHWALHHRTIAAAELLLAQGAEPRAPDPAGVDARAVAVDLDLDPGWVRESLGSAAPGSRNGRGARRASIASNAAGVVHADDTDDEFGDDDDDDDDDDATRQPLQDGAPTPTPGSGPSCLRPRNAARRAIVNRGRPRRPWFWWVRSARGLLYYSVTDRRANQLFTVLPGIQAACFALLTSWPWWANLVGGITLASGIHVAAMRLILKPPHRGRHGRSVASDDEHFGGYVKGKKRSVARTPYLAAIIAWTLLLGAVVVGWKLAPWVADEGGWALGVFAVTWLGGAAVMYRAVLGDPGYLPRRGRQVVWPPPMRDAIVDAETGGRNVVVKVDGEGVGEYPVVGKDLVELADREMLDKAHFCLTCMARRPVRSKHCQQCDRCVTRFDHHCPWTWNCIGSGNHRAFALFLVSIILLAVQYIHLWSASTAARKSHLPLPIANDLERYCLQFTLCESFVLDPSATWLAMWCAIQIPWVFMLALQQVYHVSVNSTTNEWLNWYKYDHTSVPLESRAADTYRSARNRRYRNVADRGCARNWRTFWMGDKEDAVGAGWGEDGDEVRSGVGARRERGCCGAVVAGKPQAPQGNAGQGAAAGRGSGAGRGANQEESARFLAG</sequence>
<dbReference type="EC" id="2.3.1.225" evidence="12"/>
<dbReference type="SMART" id="SM00248">
    <property type="entry name" value="ANK"/>
    <property type="match status" value="5"/>
</dbReference>
<dbReference type="PANTHER" id="PTHR24161">
    <property type="entry name" value="ANK_REP_REGION DOMAIN-CONTAINING PROTEIN-RELATED"/>
    <property type="match status" value="1"/>
</dbReference>
<evidence type="ECO:0000256" key="13">
    <source>
        <dbReference type="SAM" id="MobiDB-lite"/>
    </source>
</evidence>
<keyword evidence="7 12" id="KW-0472">Membrane</keyword>
<proteinExistence type="inferred from homology"/>
<accession>A0A0L0SLX6</accession>
<evidence type="ECO:0000256" key="6">
    <source>
        <dbReference type="ARBA" id="ARBA00023043"/>
    </source>
</evidence>
<evidence type="ECO:0000259" key="14">
    <source>
        <dbReference type="Pfam" id="PF01529"/>
    </source>
</evidence>
<dbReference type="eggNOG" id="KOG0509">
    <property type="taxonomic scope" value="Eukaryota"/>
</dbReference>
<keyword evidence="6 11" id="KW-0040">ANK repeat</keyword>
<dbReference type="PROSITE" id="PS50216">
    <property type="entry name" value="DHHC"/>
    <property type="match status" value="1"/>
</dbReference>
<dbReference type="InterPro" id="IPR001594">
    <property type="entry name" value="Palmitoyltrfase_DHHC"/>
</dbReference>
<dbReference type="InterPro" id="IPR036770">
    <property type="entry name" value="Ankyrin_rpt-contain_sf"/>
</dbReference>
<dbReference type="Gene3D" id="1.25.40.20">
    <property type="entry name" value="Ankyrin repeat-containing domain"/>
    <property type="match status" value="1"/>
</dbReference>
<evidence type="ECO:0000256" key="7">
    <source>
        <dbReference type="ARBA" id="ARBA00023136"/>
    </source>
</evidence>
<feature type="transmembrane region" description="Helical" evidence="12">
    <location>
        <begin position="506"/>
        <end position="525"/>
    </location>
</feature>
<evidence type="ECO:0000313" key="16">
    <source>
        <dbReference type="Proteomes" id="UP000054350"/>
    </source>
</evidence>
<dbReference type="PROSITE" id="PS50297">
    <property type="entry name" value="ANK_REP_REGION"/>
    <property type="match status" value="2"/>
</dbReference>
<dbReference type="PANTHER" id="PTHR24161:SF125">
    <property type="entry name" value="ADL142CP"/>
    <property type="match status" value="1"/>
</dbReference>
<comment type="domain">
    <text evidence="12">The DHHC domain is required for palmitoyltransferase activity.</text>
</comment>
<dbReference type="Proteomes" id="UP000054350">
    <property type="component" value="Unassembled WGS sequence"/>
</dbReference>
<evidence type="ECO:0000256" key="12">
    <source>
        <dbReference type="RuleBase" id="RU079119"/>
    </source>
</evidence>
<feature type="region of interest" description="Disordered" evidence="13">
    <location>
        <begin position="38"/>
        <end position="58"/>
    </location>
</feature>
<evidence type="ECO:0000256" key="5">
    <source>
        <dbReference type="ARBA" id="ARBA00022989"/>
    </source>
</evidence>
<feature type="repeat" description="ANK" evidence="11">
    <location>
        <begin position="127"/>
        <end position="149"/>
    </location>
</feature>
<dbReference type="STRING" id="578462.A0A0L0SLX6"/>
<feature type="domain" description="Palmitoyltransferase DHHC" evidence="14">
    <location>
        <begin position="620"/>
        <end position="761"/>
    </location>
</feature>
<keyword evidence="3 12" id="KW-0812">Transmembrane</keyword>
<gene>
    <name evidence="15" type="ORF">AMAG_08523</name>
</gene>
<evidence type="ECO:0000256" key="11">
    <source>
        <dbReference type="PROSITE-ProRule" id="PRU00023"/>
    </source>
</evidence>
<evidence type="ECO:0000256" key="8">
    <source>
        <dbReference type="ARBA" id="ARBA00023139"/>
    </source>
</evidence>
<feature type="compositionally biased region" description="Acidic residues" evidence="13">
    <location>
        <begin position="348"/>
        <end position="364"/>
    </location>
</feature>
<feature type="repeat" description="ANK" evidence="11">
    <location>
        <begin position="263"/>
        <end position="295"/>
    </location>
</feature>
<evidence type="ECO:0000256" key="2">
    <source>
        <dbReference type="ARBA" id="ARBA00010104"/>
    </source>
</evidence>
<dbReference type="GO" id="GO:0019706">
    <property type="term" value="F:protein-cysteine S-palmitoyltransferase activity"/>
    <property type="evidence" value="ECO:0007669"/>
    <property type="project" value="UniProtKB-EC"/>
</dbReference>
<feature type="compositionally biased region" description="Pro residues" evidence="13">
    <location>
        <begin position="41"/>
        <end position="51"/>
    </location>
</feature>
<protein>
    <recommendedName>
        <fullName evidence="12">Palmitoyltransferase</fullName>
        <ecNumber evidence="12">2.3.1.225</ecNumber>
    </recommendedName>
</protein>
<keyword evidence="5 12" id="KW-1133">Transmembrane helix</keyword>
<dbReference type="Pfam" id="PF12796">
    <property type="entry name" value="Ank_2"/>
    <property type="match status" value="2"/>
</dbReference>
<feature type="transmembrane region" description="Helical" evidence="12">
    <location>
        <begin position="667"/>
        <end position="687"/>
    </location>
</feature>
<dbReference type="SUPFAM" id="SSF48403">
    <property type="entry name" value="Ankyrin repeat"/>
    <property type="match status" value="1"/>
</dbReference>
<feature type="region of interest" description="Disordered" evidence="13">
    <location>
        <begin position="840"/>
        <end position="877"/>
    </location>
</feature>
<feature type="compositionally biased region" description="Low complexity" evidence="13">
    <location>
        <begin position="840"/>
        <end position="849"/>
    </location>
</feature>
<feature type="transmembrane region" description="Helical" evidence="12">
    <location>
        <begin position="537"/>
        <end position="557"/>
    </location>
</feature>
<feature type="compositionally biased region" description="Low complexity" evidence="13">
    <location>
        <begin position="319"/>
        <end position="342"/>
    </location>
</feature>
<dbReference type="Pfam" id="PF01529">
    <property type="entry name" value="DHHC"/>
    <property type="match status" value="1"/>
</dbReference>
<reference evidence="16" key="2">
    <citation type="submission" date="2009-11" db="EMBL/GenBank/DDBJ databases">
        <title>The Genome Sequence of Allomyces macrogynus strain ATCC 38327.</title>
        <authorList>
            <consortium name="The Broad Institute Genome Sequencing Platform"/>
            <person name="Russ C."/>
            <person name="Cuomo C."/>
            <person name="Shea T."/>
            <person name="Young S.K."/>
            <person name="Zeng Q."/>
            <person name="Koehrsen M."/>
            <person name="Haas B."/>
            <person name="Borodovsky M."/>
            <person name="Guigo R."/>
            <person name="Alvarado L."/>
            <person name="Berlin A."/>
            <person name="Borenstein D."/>
            <person name="Chen Z."/>
            <person name="Engels R."/>
            <person name="Freedman E."/>
            <person name="Gellesch M."/>
            <person name="Goldberg J."/>
            <person name="Griggs A."/>
            <person name="Gujja S."/>
            <person name="Heiman D."/>
            <person name="Hepburn T."/>
            <person name="Howarth C."/>
            <person name="Jen D."/>
            <person name="Larson L."/>
            <person name="Lewis B."/>
            <person name="Mehta T."/>
            <person name="Park D."/>
            <person name="Pearson M."/>
            <person name="Roberts A."/>
            <person name="Saif S."/>
            <person name="Shenoy N."/>
            <person name="Sisk P."/>
            <person name="Stolte C."/>
            <person name="Sykes S."/>
            <person name="Walk T."/>
            <person name="White J."/>
            <person name="Yandava C."/>
            <person name="Burger G."/>
            <person name="Gray M.W."/>
            <person name="Holland P.W.H."/>
            <person name="King N."/>
            <person name="Lang F.B.F."/>
            <person name="Roger A.J."/>
            <person name="Ruiz-Trillo I."/>
            <person name="Lander E."/>
            <person name="Nusbaum C."/>
        </authorList>
    </citation>
    <scope>NUCLEOTIDE SEQUENCE [LARGE SCALE GENOMIC DNA]</scope>
    <source>
        <strain evidence="16">ATCC 38327</strain>
    </source>
</reference>
<keyword evidence="4" id="KW-0677">Repeat</keyword>
<keyword evidence="16" id="KW-1185">Reference proteome</keyword>
<name>A0A0L0SLX6_ALLM3</name>
<dbReference type="OrthoDB" id="6781668at2759"/>
<evidence type="ECO:0000256" key="4">
    <source>
        <dbReference type="ARBA" id="ARBA00022737"/>
    </source>
</evidence>
<keyword evidence="8" id="KW-0564">Palmitate</keyword>
<evidence type="ECO:0000313" key="15">
    <source>
        <dbReference type="EMBL" id="KNE63390.1"/>
    </source>
</evidence>
<evidence type="ECO:0000256" key="9">
    <source>
        <dbReference type="ARBA" id="ARBA00023288"/>
    </source>
</evidence>
<dbReference type="PROSITE" id="PS50088">
    <property type="entry name" value="ANK_REPEAT"/>
    <property type="match status" value="3"/>
</dbReference>
<feature type="region of interest" description="Disordered" evidence="13">
    <location>
        <begin position="316"/>
        <end position="389"/>
    </location>
</feature>
<comment type="similarity">
    <text evidence="2">Belongs to the DHHC palmitoyltransferase family. AKR/ZDHHC17 subfamily.</text>
</comment>
<keyword evidence="12" id="KW-0808">Transferase</keyword>
<dbReference type="GO" id="GO:0016020">
    <property type="term" value="C:membrane"/>
    <property type="evidence" value="ECO:0007669"/>
    <property type="project" value="UniProtKB-SubCell"/>
</dbReference>
<evidence type="ECO:0000256" key="1">
    <source>
        <dbReference type="ARBA" id="ARBA00004141"/>
    </source>
</evidence>
<evidence type="ECO:0000256" key="3">
    <source>
        <dbReference type="ARBA" id="ARBA00022692"/>
    </source>
</evidence>
<keyword evidence="12" id="KW-0012">Acyltransferase</keyword>
<organism evidence="15 16">
    <name type="scientific">Allomyces macrogynus (strain ATCC 38327)</name>
    <name type="common">Allomyces javanicus var. macrogynus</name>
    <dbReference type="NCBI Taxonomy" id="578462"/>
    <lineage>
        <taxon>Eukaryota</taxon>
        <taxon>Fungi</taxon>
        <taxon>Fungi incertae sedis</taxon>
        <taxon>Blastocladiomycota</taxon>
        <taxon>Blastocladiomycetes</taxon>
        <taxon>Blastocladiales</taxon>
        <taxon>Blastocladiaceae</taxon>
        <taxon>Allomyces</taxon>
    </lineage>
</organism>
<dbReference type="VEuPathDB" id="FungiDB:AMAG_08523"/>
<evidence type="ECO:0000256" key="10">
    <source>
        <dbReference type="ARBA" id="ARBA00048048"/>
    </source>
</evidence>
<dbReference type="InterPro" id="IPR002110">
    <property type="entry name" value="Ankyrin_rpt"/>
</dbReference>
<comment type="catalytic activity">
    <reaction evidence="10 12">
        <text>L-cysteinyl-[protein] + hexadecanoyl-CoA = S-hexadecanoyl-L-cysteinyl-[protein] + CoA</text>
        <dbReference type="Rhea" id="RHEA:36683"/>
        <dbReference type="Rhea" id="RHEA-COMP:10131"/>
        <dbReference type="Rhea" id="RHEA-COMP:11032"/>
        <dbReference type="ChEBI" id="CHEBI:29950"/>
        <dbReference type="ChEBI" id="CHEBI:57287"/>
        <dbReference type="ChEBI" id="CHEBI:57379"/>
        <dbReference type="ChEBI" id="CHEBI:74151"/>
        <dbReference type="EC" id="2.3.1.225"/>
    </reaction>
</comment>
<feature type="transmembrane region" description="Helical" evidence="12">
    <location>
        <begin position="453"/>
        <end position="472"/>
    </location>
</feature>
<reference evidence="15 16" key="1">
    <citation type="submission" date="2009-11" db="EMBL/GenBank/DDBJ databases">
        <title>Annotation of Allomyces macrogynus ATCC 38327.</title>
        <authorList>
            <consortium name="The Broad Institute Genome Sequencing Platform"/>
            <person name="Russ C."/>
            <person name="Cuomo C."/>
            <person name="Burger G."/>
            <person name="Gray M.W."/>
            <person name="Holland P.W.H."/>
            <person name="King N."/>
            <person name="Lang F.B.F."/>
            <person name="Roger A.J."/>
            <person name="Ruiz-Trillo I."/>
            <person name="Young S.K."/>
            <person name="Zeng Q."/>
            <person name="Gargeya S."/>
            <person name="Fitzgerald M."/>
            <person name="Haas B."/>
            <person name="Abouelleil A."/>
            <person name="Alvarado L."/>
            <person name="Arachchi H.M."/>
            <person name="Berlin A."/>
            <person name="Chapman S.B."/>
            <person name="Gearin G."/>
            <person name="Goldberg J."/>
            <person name="Griggs A."/>
            <person name="Gujja S."/>
            <person name="Hansen M."/>
            <person name="Heiman D."/>
            <person name="Howarth C."/>
            <person name="Larimer J."/>
            <person name="Lui A."/>
            <person name="MacDonald P.J.P."/>
            <person name="McCowen C."/>
            <person name="Montmayeur A."/>
            <person name="Murphy C."/>
            <person name="Neiman D."/>
            <person name="Pearson M."/>
            <person name="Priest M."/>
            <person name="Roberts A."/>
            <person name="Saif S."/>
            <person name="Shea T."/>
            <person name="Sisk P."/>
            <person name="Stolte C."/>
            <person name="Sykes S."/>
            <person name="Wortman J."/>
            <person name="Nusbaum C."/>
            <person name="Birren B."/>
        </authorList>
    </citation>
    <scope>NUCLEOTIDE SEQUENCE [LARGE SCALE GENOMIC DNA]</scope>
    <source>
        <strain evidence="15 16">ATCC 38327</strain>
    </source>
</reference>